<dbReference type="EMBL" id="JAODUP010000338">
    <property type="protein sequence ID" value="KAK2152163.1"/>
    <property type="molecule type" value="Genomic_DNA"/>
</dbReference>
<feature type="domain" description="Protein kinase" evidence="7">
    <location>
        <begin position="27"/>
        <end position="269"/>
    </location>
</feature>
<evidence type="ECO:0000256" key="3">
    <source>
        <dbReference type="ARBA" id="ARBA00022741"/>
    </source>
</evidence>
<keyword evidence="3 6" id="KW-0547">Nucleotide-binding</keyword>
<sequence>PKEIKEIEGNLELTNQNREATRTVNEYSVLELLGAGSYGSVYKVKKITSESVFAMKEINTQNVMWGASNKERQKSVGDVINELTIIREQLKHPNVVRYYKTFKEQDHLYIVMELIEGAALGEHFSSLKEKNSRFSEDRIWHIFMQLVLALRPELILNKPYGEKADIWAIGCILYQMCTLKPPFYSNILSLAVKDSPSFVELSTKIRIQFSPLMESSYECCITVSVDERPDIIGVASHISDILLLHMDQANRQCTQMERKLEYERNRSKM</sequence>
<reference evidence="8" key="1">
    <citation type="journal article" date="2023" name="Mol. Biol. Evol.">
        <title>Third-Generation Sequencing Reveals the Adaptive Role of the Epigenome in Three Deep-Sea Polychaetes.</title>
        <authorList>
            <person name="Perez M."/>
            <person name="Aroh O."/>
            <person name="Sun Y."/>
            <person name="Lan Y."/>
            <person name="Juniper S.K."/>
            <person name="Young C.R."/>
            <person name="Angers B."/>
            <person name="Qian P.Y."/>
        </authorList>
    </citation>
    <scope>NUCLEOTIDE SEQUENCE</scope>
    <source>
        <strain evidence="8">P08H-3</strain>
    </source>
</reference>
<keyword evidence="5 6" id="KW-0067">ATP-binding</keyword>
<dbReference type="SUPFAM" id="SSF56112">
    <property type="entry name" value="Protein kinase-like (PK-like)"/>
    <property type="match status" value="1"/>
</dbReference>
<dbReference type="InterPro" id="IPR017441">
    <property type="entry name" value="Protein_kinase_ATP_BS"/>
</dbReference>
<evidence type="ECO:0000256" key="6">
    <source>
        <dbReference type="PROSITE-ProRule" id="PRU10141"/>
    </source>
</evidence>
<dbReference type="PANTHER" id="PTHR43671">
    <property type="entry name" value="SERINE/THREONINE-PROTEIN KINASE NEK"/>
    <property type="match status" value="1"/>
</dbReference>
<dbReference type="GO" id="GO:0005524">
    <property type="term" value="F:ATP binding"/>
    <property type="evidence" value="ECO:0007669"/>
    <property type="project" value="UniProtKB-UniRule"/>
</dbReference>
<dbReference type="Proteomes" id="UP001208570">
    <property type="component" value="Unassembled WGS sequence"/>
</dbReference>
<keyword evidence="4" id="KW-0418">Kinase</keyword>
<accession>A0AAD9JFG1</accession>
<evidence type="ECO:0000256" key="1">
    <source>
        <dbReference type="ARBA" id="ARBA00010886"/>
    </source>
</evidence>
<comment type="caution">
    <text evidence="8">The sequence shown here is derived from an EMBL/GenBank/DDBJ whole genome shotgun (WGS) entry which is preliminary data.</text>
</comment>
<evidence type="ECO:0000256" key="2">
    <source>
        <dbReference type="ARBA" id="ARBA00022679"/>
    </source>
</evidence>
<dbReference type="GO" id="GO:1902749">
    <property type="term" value="P:regulation of cell cycle G2/M phase transition"/>
    <property type="evidence" value="ECO:0007669"/>
    <property type="project" value="TreeGrafter"/>
</dbReference>
<dbReference type="Gene3D" id="1.10.510.10">
    <property type="entry name" value="Transferase(Phosphotransferase) domain 1"/>
    <property type="match status" value="2"/>
</dbReference>
<protein>
    <recommendedName>
        <fullName evidence="7">Protein kinase domain-containing protein</fullName>
    </recommendedName>
</protein>
<dbReference type="PROSITE" id="PS00107">
    <property type="entry name" value="PROTEIN_KINASE_ATP"/>
    <property type="match status" value="1"/>
</dbReference>
<keyword evidence="2" id="KW-0808">Transferase</keyword>
<evidence type="ECO:0000259" key="7">
    <source>
        <dbReference type="PROSITE" id="PS50011"/>
    </source>
</evidence>
<keyword evidence="9" id="KW-1185">Reference proteome</keyword>
<feature type="non-terminal residue" evidence="8">
    <location>
        <position position="1"/>
    </location>
</feature>
<dbReference type="AlphaFoldDB" id="A0AAD9JFG1"/>
<comment type="similarity">
    <text evidence="1">Belongs to the protein kinase superfamily. NEK Ser/Thr protein kinase family. NIMA subfamily.</text>
</comment>
<dbReference type="Pfam" id="PF00069">
    <property type="entry name" value="Pkinase"/>
    <property type="match status" value="2"/>
</dbReference>
<gene>
    <name evidence="8" type="ORF">LSH36_338g04055</name>
</gene>
<dbReference type="InterPro" id="IPR000719">
    <property type="entry name" value="Prot_kinase_dom"/>
</dbReference>
<evidence type="ECO:0000313" key="8">
    <source>
        <dbReference type="EMBL" id="KAK2152163.1"/>
    </source>
</evidence>
<dbReference type="PANTHER" id="PTHR43671:SF92">
    <property type="entry name" value="SERINE_THREONINE-PROTEIN KINASE NEK10"/>
    <property type="match status" value="1"/>
</dbReference>
<dbReference type="InterPro" id="IPR011009">
    <property type="entry name" value="Kinase-like_dom_sf"/>
</dbReference>
<evidence type="ECO:0000256" key="5">
    <source>
        <dbReference type="ARBA" id="ARBA00022840"/>
    </source>
</evidence>
<evidence type="ECO:0000313" key="9">
    <source>
        <dbReference type="Proteomes" id="UP001208570"/>
    </source>
</evidence>
<organism evidence="8 9">
    <name type="scientific">Paralvinella palmiformis</name>
    <dbReference type="NCBI Taxonomy" id="53620"/>
    <lineage>
        <taxon>Eukaryota</taxon>
        <taxon>Metazoa</taxon>
        <taxon>Spiralia</taxon>
        <taxon>Lophotrochozoa</taxon>
        <taxon>Annelida</taxon>
        <taxon>Polychaeta</taxon>
        <taxon>Sedentaria</taxon>
        <taxon>Canalipalpata</taxon>
        <taxon>Terebellida</taxon>
        <taxon>Terebelliformia</taxon>
        <taxon>Alvinellidae</taxon>
        <taxon>Paralvinella</taxon>
    </lineage>
</organism>
<name>A0AAD9JFG1_9ANNE</name>
<evidence type="ECO:0000256" key="4">
    <source>
        <dbReference type="ARBA" id="ARBA00022777"/>
    </source>
</evidence>
<feature type="binding site" evidence="6">
    <location>
        <position position="56"/>
    </location>
    <ligand>
        <name>ATP</name>
        <dbReference type="ChEBI" id="CHEBI:30616"/>
    </ligand>
</feature>
<dbReference type="GO" id="GO:0004674">
    <property type="term" value="F:protein serine/threonine kinase activity"/>
    <property type="evidence" value="ECO:0007669"/>
    <property type="project" value="TreeGrafter"/>
</dbReference>
<dbReference type="InterPro" id="IPR050660">
    <property type="entry name" value="NEK_Ser/Thr_kinase"/>
</dbReference>
<proteinExistence type="inferred from homology"/>
<dbReference type="PROSITE" id="PS50011">
    <property type="entry name" value="PROTEIN_KINASE_DOM"/>
    <property type="match status" value="1"/>
</dbReference>